<dbReference type="Proteomes" id="UP000887580">
    <property type="component" value="Unplaced"/>
</dbReference>
<evidence type="ECO:0000313" key="2">
    <source>
        <dbReference type="WBParaSite" id="PS1159_v2.g685.t1"/>
    </source>
</evidence>
<protein>
    <submittedName>
        <fullName evidence="2">Methyltransferase FkbM domain-containing protein</fullName>
    </submittedName>
</protein>
<accession>A0AC35GNF6</accession>
<name>A0AC35GNF6_9BILA</name>
<proteinExistence type="predicted"/>
<organism evidence="1 2">
    <name type="scientific">Panagrolaimus sp. PS1159</name>
    <dbReference type="NCBI Taxonomy" id="55785"/>
    <lineage>
        <taxon>Eukaryota</taxon>
        <taxon>Metazoa</taxon>
        <taxon>Ecdysozoa</taxon>
        <taxon>Nematoda</taxon>
        <taxon>Chromadorea</taxon>
        <taxon>Rhabditida</taxon>
        <taxon>Tylenchina</taxon>
        <taxon>Panagrolaimomorpha</taxon>
        <taxon>Panagrolaimoidea</taxon>
        <taxon>Panagrolaimidae</taxon>
        <taxon>Panagrolaimus</taxon>
    </lineage>
</organism>
<evidence type="ECO:0000313" key="1">
    <source>
        <dbReference type="Proteomes" id="UP000887580"/>
    </source>
</evidence>
<dbReference type="WBParaSite" id="PS1159_v2.g685.t1">
    <property type="protein sequence ID" value="PS1159_v2.g685.t1"/>
    <property type="gene ID" value="PS1159_v2.g685"/>
</dbReference>
<sequence>MDNFPNYLNDENKIFLPLINRNEECKWLTIGIGDVTNSEKLFKIKYPNCAVYGVEPSAAGNFSNVGTVIPYGIGFNDNDAKISMKVNGTYIEQNFKVLSLTTVLDKYIHSRFVHYLTIDIEGFEYKILEQLVGSGNLTEEKTGIVFCQIDAELHNPQMHNAHSAIRNILNPVEFMLNFLQDSSPFIPIFNAPYTHHPHQKVTFINIENPECEAAFGFTFFFDHV</sequence>
<reference evidence="2" key="1">
    <citation type="submission" date="2022-11" db="UniProtKB">
        <authorList>
            <consortium name="WormBaseParasite"/>
        </authorList>
    </citation>
    <scope>IDENTIFICATION</scope>
</reference>